<keyword evidence="3" id="KW-1185">Reference proteome</keyword>
<dbReference type="EMBL" id="FRBT01000001">
    <property type="protein sequence ID" value="SHL09123.1"/>
    <property type="molecule type" value="Genomic_DNA"/>
</dbReference>
<protein>
    <submittedName>
        <fullName evidence="2">Uncharacterized protein</fullName>
    </submittedName>
</protein>
<dbReference type="STRING" id="946677.SAMN05444484_101274"/>
<evidence type="ECO:0000313" key="3">
    <source>
        <dbReference type="Proteomes" id="UP000184028"/>
    </source>
</evidence>
<feature type="chain" id="PRO_5009922560" evidence="1">
    <location>
        <begin position="19"/>
        <end position="205"/>
    </location>
</feature>
<name>A0A1M6XTC5_9FLAO</name>
<proteinExistence type="predicted"/>
<sequence length="205" mass="21588">MKKLACIIVLIQCGFMTAQTKTMVTMYGEKVQINPNSLATANNGLTATNGNVQLGGSLVQPTTLATSTTNTLALSGLQSSVSEADNLIVADPTTGVLRTTSNSSVTGMRNIIRKTSNYTITPATDNVILVDAASNNVIITVPSGVVTGREFTIKRVDTSTNDVTIAFGGASGTVDETDTFISVGNKVTYRIINSGNDKWQTISRF</sequence>
<dbReference type="AlphaFoldDB" id="A0A1M6XTC5"/>
<evidence type="ECO:0000313" key="2">
    <source>
        <dbReference type="EMBL" id="SHL09123.1"/>
    </source>
</evidence>
<dbReference type="RefSeq" id="WP_143154967.1">
    <property type="nucleotide sequence ID" value="NZ_FRBT01000001.1"/>
</dbReference>
<dbReference type="OrthoDB" id="1377504at2"/>
<reference evidence="3" key="1">
    <citation type="submission" date="2016-11" db="EMBL/GenBank/DDBJ databases">
        <authorList>
            <person name="Varghese N."/>
            <person name="Submissions S."/>
        </authorList>
    </citation>
    <scope>NUCLEOTIDE SEQUENCE [LARGE SCALE GENOMIC DNA]</scope>
    <source>
        <strain evidence="3">DSM 24724</strain>
    </source>
</reference>
<gene>
    <name evidence="2" type="ORF">SAMN05444484_101274</name>
</gene>
<dbReference type="Proteomes" id="UP000184028">
    <property type="component" value="Unassembled WGS sequence"/>
</dbReference>
<accession>A0A1M6XTC5</accession>
<feature type="signal peptide" evidence="1">
    <location>
        <begin position="1"/>
        <end position="18"/>
    </location>
</feature>
<organism evidence="2 3">
    <name type="scientific">Flavobacterium chilense</name>
    <dbReference type="NCBI Taxonomy" id="946677"/>
    <lineage>
        <taxon>Bacteria</taxon>
        <taxon>Pseudomonadati</taxon>
        <taxon>Bacteroidota</taxon>
        <taxon>Flavobacteriia</taxon>
        <taxon>Flavobacteriales</taxon>
        <taxon>Flavobacteriaceae</taxon>
        <taxon>Flavobacterium</taxon>
    </lineage>
</organism>
<evidence type="ECO:0000256" key="1">
    <source>
        <dbReference type="SAM" id="SignalP"/>
    </source>
</evidence>
<keyword evidence="1" id="KW-0732">Signal</keyword>